<dbReference type="PANTHER" id="PTHR43320">
    <property type="entry name" value="SUGAR KINASE"/>
    <property type="match status" value="1"/>
</dbReference>
<dbReference type="Gene3D" id="3.40.1190.20">
    <property type="match status" value="1"/>
</dbReference>
<evidence type="ECO:0000313" key="5">
    <source>
        <dbReference type="EMBL" id="VIP01885.1"/>
    </source>
</evidence>
<dbReference type="PANTHER" id="PTHR43320:SF2">
    <property type="entry name" value="2-DEHYDRO-3-DEOXYGLUCONOKINASE_2-DEHYDRO-3-DEOXYGALACTONOKINASE"/>
    <property type="match status" value="1"/>
</dbReference>
<dbReference type="KEGG" id="tim:GMBLW1_20750"/>
<proteinExistence type="inferred from homology"/>
<keyword evidence="3 5" id="KW-0418">Kinase</keyword>
<comment type="similarity">
    <text evidence="1">Belongs to the carbohydrate kinase PfkB family.</text>
</comment>
<feature type="domain" description="Carbohydrate kinase PfkB" evidence="4">
    <location>
        <begin position="1"/>
        <end position="300"/>
    </location>
</feature>
<dbReference type="Proteomes" id="UP000464378">
    <property type="component" value="Chromosome"/>
</dbReference>
<evidence type="ECO:0000256" key="2">
    <source>
        <dbReference type="ARBA" id="ARBA00022679"/>
    </source>
</evidence>
<dbReference type="InterPro" id="IPR011611">
    <property type="entry name" value="PfkB_dom"/>
</dbReference>
<sequence>MARILTFGEAMLRLTPPDFLRLEQAHALNLHAGGAELNTSVGLARLGHDVSWVSRLPGHALGRLVANRAREAGVRTDAVQFVPENDPQARVGLYFLEFGAAPRPSALVYDRKDSAIARITPGSVPWESLMANADWFHVTGITPALSAATAAVTREAMQTAKRMGLRISFDPNYRSTLWSIDEAKPWMREAVEMADVVTTSMEDATVFLDIPPGEPEVVLQQVAERYQVQAVAMSLRENVSVWKNRFTAIAVANGTVYRTRSYEVEIVDRIGAGDALIAGFIDGVLAGDIQRGLDWGTAMGAVKHSIPGDFPWITPHEIQSIVAEGGYRIRR</sequence>
<dbReference type="CDD" id="cd01166">
    <property type="entry name" value="KdgK"/>
    <property type="match status" value="1"/>
</dbReference>
<evidence type="ECO:0000259" key="4">
    <source>
        <dbReference type="Pfam" id="PF00294"/>
    </source>
</evidence>
<dbReference type="InterPro" id="IPR052700">
    <property type="entry name" value="Carb_kinase_PfkB-like"/>
</dbReference>
<evidence type="ECO:0000313" key="6">
    <source>
        <dbReference type="Proteomes" id="UP000464378"/>
    </source>
</evidence>
<keyword evidence="2" id="KW-0808">Transferase</keyword>
<name>A0A6C2YLA4_9BACT</name>
<protein>
    <recommendedName>
        <fullName evidence="4">Carbohydrate kinase PfkB domain-containing protein</fullName>
    </recommendedName>
</protein>
<evidence type="ECO:0000256" key="3">
    <source>
        <dbReference type="ARBA" id="ARBA00022777"/>
    </source>
</evidence>
<organism evidence="5">
    <name type="scientific">Tuwongella immobilis</name>
    <dbReference type="NCBI Taxonomy" id="692036"/>
    <lineage>
        <taxon>Bacteria</taxon>
        <taxon>Pseudomonadati</taxon>
        <taxon>Planctomycetota</taxon>
        <taxon>Planctomycetia</taxon>
        <taxon>Gemmatales</taxon>
        <taxon>Gemmataceae</taxon>
        <taxon>Tuwongella</taxon>
    </lineage>
</organism>
<dbReference type="Pfam" id="PF00294">
    <property type="entry name" value="PfkB"/>
    <property type="match status" value="1"/>
</dbReference>
<evidence type="ECO:0000256" key="1">
    <source>
        <dbReference type="ARBA" id="ARBA00010688"/>
    </source>
</evidence>
<reference evidence="5" key="1">
    <citation type="submission" date="2019-04" db="EMBL/GenBank/DDBJ databases">
        <authorList>
            <consortium name="Science for Life Laboratories"/>
        </authorList>
    </citation>
    <scope>NUCLEOTIDE SEQUENCE</scope>
    <source>
        <strain evidence="5">MBLW1</strain>
    </source>
</reference>
<dbReference type="GO" id="GO:0016301">
    <property type="term" value="F:kinase activity"/>
    <property type="evidence" value="ECO:0007669"/>
    <property type="project" value="UniProtKB-KW"/>
</dbReference>
<gene>
    <name evidence="5" type="ORF">GMBLW1_20750</name>
</gene>
<dbReference type="EMBL" id="LR586016">
    <property type="protein sequence ID" value="VIP01885.1"/>
    <property type="molecule type" value="Genomic_DNA"/>
</dbReference>
<dbReference type="InParanoid" id="A0A6C2YLA4"/>
<dbReference type="EMBL" id="LR593887">
    <property type="protein sequence ID" value="VTR99743.1"/>
    <property type="molecule type" value="Genomic_DNA"/>
</dbReference>
<dbReference type="AlphaFoldDB" id="A0A6C2YLA4"/>
<dbReference type="InterPro" id="IPR029056">
    <property type="entry name" value="Ribokinase-like"/>
</dbReference>
<keyword evidence="6" id="KW-1185">Reference proteome</keyword>
<dbReference type="SUPFAM" id="SSF53613">
    <property type="entry name" value="Ribokinase-like"/>
    <property type="match status" value="1"/>
</dbReference>
<accession>A0A6C2YLA4</accession>
<dbReference type="RefSeq" id="WP_162657125.1">
    <property type="nucleotide sequence ID" value="NZ_LR593887.1"/>
</dbReference>